<dbReference type="EMBL" id="BSNJ01000003">
    <property type="protein sequence ID" value="GLQ20555.1"/>
    <property type="molecule type" value="Genomic_DNA"/>
</dbReference>
<dbReference type="EC" id="2.7.7.7" evidence="3 17"/>
<keyword evidence="8 17" id="KW-0540">Nuclease</keyword>
<dbReference type="InterPro" id="IPR006054">
    <property type="entry name" value="DnaQ"/>
</dbReference>
<dbReference type="NCBIfam" id="TIGR01406">
    <property type="entry name" value="dnaQ_proteo"/>
    <property type="match status" value="1"/>
</dbReference>
<organism evidence="20 21">
    <name type="scientific">Algimonas porphyrae</name>
    <dbReference type="NCBI Taxonomy" id="1128113"/>
    <lineage>
        <taxon>Bacteria</taxon>
        <taxon>Pseudomonadati</taxon>
        <taxon>Pseudomonadota</taxon>
        <taxon>Alphaproteobacteria</taxon>
        <taxon>Maricaulales</taxon>
        <taxon>Robiginitomaculaceae</taxon>
        <taxon>Algimonas</taxon>
    </lineage>
</organism>
<evidence type="ECO:0000256" key="1">
    <source>
        <dbReference type="ARBA" id="ARBA00001936"/>
    </source>
</evidence>
<evidence type="ECO:0000256" key="15">
    <source>
        <dbReference type="ARBA" id="ARBA00025483"/>
    </source>
</evidence>
<dbReference type="Pfam" id="PF00929">
    <property type="entry name" value="RNase_T"/>
    <property type="match status" value="1"/>
</dbReference>
<evidence type="ECO:0000256" key="6">
    <source>
        <dbReference type="ARBA" id="ARBA00022695"/>
    </source>
</evidence>
<dbReference type="InterPro" id="IPR006309">
    <property type="entry name" value="DnaQ_proteo"/>
</dbReference>
<dbReference type="SMART" id="SM00479">
    <property type="entry name" value="EXOIII"/>
    <property type="match status" value="1"/>
</dbReference>
<evidence type="ECO:0000256" key="16">
    <source>
        <dbReference type="ARBA" id="ARBA00049244"/>
    </source>
</evidence>
<comment type="caution">
    <text evidence="20">The sequence shown here is derived from an EMBL/GenBank/DDBJ whole genome shotgun (WGS) entry which is preliminary data.</text>
</comment>
<evidence type="ECO:0000256" key="7">
    <source>
        <dbReference type="ARBA" id="ARBA00022705"/>
    </source>
</evidence>
<dbReference type="NCBIfam" id="NF004316">
    <property type="entry name" value="PRK05711.1"/>
    <property type="match status" value="1"/>
</dbReference>
<gene>
    <name evidence="17 20" type="primary">dnaQ</name>
    <name evidence="20" type="ORF">GCM10007854_15100</name>
</gene>
<keyword evidence="21" id="KW-1185">Reference proteome</keyword>
<evidence type="ECO:0000256" key="3">
    <source>
        <dbReference type="ARBA" id="ARBA00012417"/>
    </source>
</evidence>
<keyword evidence="12 17" id="KW-0460">Magnesium</keyword>
<evidence type="ECO:0000259" key="19">
    <source>
        <dbReference type="SMART" id="SM00479"/>
    </source>
</evidence>
<keyword evidence="5 17" id="KW-0808">Transferase</keyword>
<dbReference type="Proteomes" id="UP001161390">
    <property type="component" value="Unassembled WGS sequence"/>
</dbReference>
<keyword evidence="13 17" id="KW-0239">DNA-directed DNA polymerase</keyword>
<reference evidence="20" key="1">
    <citation type="journal article" date="2014" name="Int. J. Syst. Evol. Microbiol.">
        <title>Complete genome of a new Firmicutes species belonging to the dominant human colonic microbiota ('Ruminococcus bicirculans') reveals two chromosomes and a selective capacity to utilize plant glucans.</title>
        <authorList>
            <consortium name="NISC Comparative Sequencing Program"/>
            <person name="Wegmann U."/>
            <person name="Louis P."/>
            <person name="Goesmann A."/>
            <person name="Henrissat B."/>
            <person name="Duncan S.H."/>
            <person name="Flint H.J."/>
        </authorList>
    </citation>
    <scope>NUCLEOTIDE SEQUENCE</scope>
    <source>
        <strain evidence="20">NBRC 108216</strain>
    </source>
</reference>
<dbReference type="CDD" id="cd06131">
    <property type="entry name" value="DNA_pol_III_epsilon_Ecoli_like"/>
    <property type="match status" value="1"/>
</dbReference>
<evidence type="ECO:0000256" key="13">
    <source>
        <dbReference type="ARBA" id="ARBA00022932"/>
    </source>
</evidence>
<feature type="region of interest" description="Disordered" evidence="18">
    <location>
        <begin position="178"/>
        <end position="198"/>
    </location>
</feature>
<evidence type="ECO:0000256" key="14">
    <source>
        <dbReference type="ARBA" id="ARBA00023211"/>
    </source>
</evidence>
<proteinExistence type="predicted"/>
<dbReference type="InterPro" id="IPR013520">
    <property type="entry name" value="Ribonucl_H"/>
</dbReference>
<keyword evidence="6 17" id="KW-0548">Nucleotidyltransferase</keyword>
<reference evidence="20" key="2">
    <citation type="submission" date="2023-01" db="EMBL/GenBank/DDBJ databases">
        <title>Draft genome sequence of Algimonas porphyrae strain NBRC 108216.</title>
        <authorList>
            <person name="Sun Q."/>
            <person name="Mori K."/>
        </authorList>
    </citation>
    <scope>NUCLEOTIDE SEQUENCE</scope>
    <source>
        <strain evidence="20">NBRC 108216</strain>
    </source>
</reference>
<evidence type="ECO:0000313" key="20">
    <source>
        <dbReference type="EMBL" id="GLQ20555.1"/>
    </source>
</evidence>
<feature type="domain" description="Exonuclease" evidence="19">
    <location>
        <begin position="5"/>
        <end position="175"/>
    </location>
</feature>
<evidence type="ECO:0000256" key="10">
    <source>
        <dbReference type="ARBA" id="ARBA00022801"/>
    </source>
</evidence>
<evidence type="ECO:0000256" key="5">
    <source>
        <dbReference type="ARBA" id="ARBA00022679"/>
    </source>
</evidence>
<evidence type="ECO:0000256" key="17">
    <source>
        <dbReference type="RuleBase" id="RU364087"/>
    </source>
</evidence>
<evidence type="ECO:0000256" key="4">
    <source>
        <dbReference type="ARBA" id="ARBA00020352"/>
    </source>
</evidence>
<dbReference type="RefSeq" id="WP_284371268.1">
    <property type="nucleotide sequence ID" value="NZ_BSNJ01000003.1"/>
</dbReference>
<dbReference type="NCBIfam" id="TIGR00573">
    <property type="entry name" value="dnaq"/>
    <property type="match status" value="1"/>
</dbReference>
<evidence type="ECO:0000256" key="8">
    <source>
        <dbReference type="ARBA" id="ARBA00022722"/>
    </source>
</evidence>
<keyword evidence="7 17" id="KW-0235">DNA replication</keyword>
<dbReference type="PANTHER" id="PTHR30231">
    <property type="entry name" value="DNA POLYMERASE III SUBUNIT EPSILON"/>
    <property type="match status" value="1"/>
</dbReference>
<comment type="subunit">
    <text evidence="17">DNA polymerase III contains a core (composed of alpha, epsilon and theta chains) that associates with a tau subunit. This core dimerizes to form the POLIII' complex. PolIII' associates with the gamma complex (composed of gamma, delta, delta', psi and chi chains) and with the beta chain to form the complete DNA polymerase III complex.</text>
</comment>
<comment type="cofactor">
    <cofactor evidence="1 17">
        <name>Mn(2+)</name>
        <dbReference type="ChEBI" id="CHEBI:29035"/>
    </cofactor>
</comment>
<comment type="catalytic activity">
    <reaction evidence="16 17">
        <text>DNA(n) + a 2'-deoxyribonucleoside 5'-triphosphate = DNA(n+1) + diphosphate</text>
        <dbReference type="Rhea" id="RHEA:22508"/>
        <dbReference type="Rhea" id="RHEA-COMP:17339"/>
        <dbReference type="Rhea" id="RHEA-COMP:17340"/>
        <dbReference type="ChEBI" id="CHEBI:33019"/>
        <dbReference type="ChEBI" id="CHEBI:61560"/>
        <dbReference type="ChEBI" id="CHEBI:173112"/>
        <dbReference type="EC" id="2.7.7.7"/>
    </reaction>
</comment>
<keyword evidence="9 17" id="KW-0479">Metal-binding</keyword>
<comment type="function">
    <text evidence="15 17">DNA polymerase III is a complex, multichain enzyme responsible for most of the replicative synthesis in bacteria. The epsilon subunit contain the editing function and is a proofreading 3'-5' exonuclease.</text>
</comment>
<keyword evidence="14 17" id="KW-0464">Manganese</keyword>
<evidence type="ECO:0000256" key="9">
    <source>
        <dbReference type="ARBA" id="ARBA00022723"/>
    </source>
</evidence>
<dbReference type="InterPro" id="IPR036397">
    <property type="entry name" value="RNaseH_sf"/>
</dbReference>
<sequence>MAGLREIVFDTETTGFDSQGADRITELGCIELIDWLPTGEQFHAFIDPERDVPAKVVEITGLTTEFLRGKPKFAERADAFLDFIGDAPLVAHNAKFDMGFINAELRRARRPEIPEHRFIDTLAMANEKFPGSPASLDALCKRFDISLSARDKHGAIIDSELLARVYLELRGGRERSLAFEPDRAGGSGSSVKAAPARARPAPLPSLLTDVERAAHAAFLADMGGSALWERVHRRMEGRRAEGER</sequence>
<name>A0ABQ5V1P0_9PROT</name>
<evidence type="ECO:0000256" key="18">
    <source>
        <dbReference type="SAM" id="MobiDB-lite"/>
    </source>
</evidence>
<dbReference type="Gene3D" id="3.30.420.10">
    <property type="entry name" value="Ribonuclease H-like superfamily/Ribonuclease H"/>
    <property type="match status" value="1"/>
</dbReference>
<evidence type="ECO:0000256" key="11">
    <source>
        <dbReference type="ARBA" id="ARBA00022839"/>
    </source>
</evidence>
<keyword evidence="11 17" id="KW-0269">Exonuclease</keyword>
<comment type="cofactor">
    <cofactor evidence="2 17">
        <name>Mg(2+)</name>
        <dbReference type="ChEBI" id="CHEBI:18420"/>
    </cofactor>
</comment>
<dbReference type="PANTHER" id="PTHR30231:SF41">
    <property type="entry name" value="DNA POLYMERASE III SUBUNIT EPSILON"/>
    <property type="match status" value="1"/>
</dbReference>
<dbReference type="SUPFAM" id="SSF53098">
    <property type="entry name" value="Ribonuclease H-like"/>
    <property type="match status" value="1"/>
</dbReference>
<accession>A0ABQ5V1P0</accession>
<protein>
    <recommendedName>
        <fullName evidence="4 17">DNA polymerase III subunit epsilon</fullName>
        <ecNumber evidence="3 17">2.7.7.7</ecNumber>
    </recommendedName>
</protein>
<dbReference type="InterPro" id="IPR012337">
    <property type="entry name" value="RNaseH-like_sf"/>
</dbReference>
<evidence type="ECO:0000313" key="21">
    <source>
        <dbReference type="Proteomes" id="UP001161390"/>
    </source>
</evidence>
<evidence type="ECO:0000256" key="12">
    <source>
        <dbReference type="ARBA" id="ARBA00022842"/>
    </source>
</evidence>
<evidence type="ECO:0000256" key="2">
    <source>
        <dbReference type="ARBA" id="ARBA00001946"/>
    </source>
</evidence>
<keyword evidence="10 17" id="KW-0378">Hydrolase</keyword>